<feature type="transmembrane region" description="Helical" evidence="1">
    <location>
        <begin position="859"/>
        <end position="879"/>
    </location>
</feature>
<feature type="transmembrane region" description="Helical" evidence="1">
    <location>
        <begin position="345"/>
        <end position="364"/>
    </location>
</feature>
<dbReference type="InterPro" id="IPR027463">
    <property type="entry name" value="AcrB_DN_DC_subdom"/>
</dbReference>
<feature type="transmembrane region" description="Helical" evidence="1">
    <location>
        <begin position="540"/>
        <end position="559"/>
    </location>
</feature>
<dbReference type="Proteomes" id="UP001139286">
    <property type="component" value="Unassembled WGS sequence"/>
</dbReference>
<accession>A0A9X1L4C5</accession>
<dbReference type="RefSeq" id="WP_226695360.1">
    <property type="nucleotide sequence ID" value="NZ_JAJAPX010000002.1"/>
</dbReference>
<dbReference type="Gene3D" id="3.30.70.1320">
    <property type="entry name" value="Multidrug efflux transporter AcrB pore domain like"/>
    <property type="match status" value="1"/>
</dbReference>
<dbReference type="GO" id="GO:0042910">
    <property type="term" value="F:xenobiotic transmembrane transporter activity"/>
    <property type="evidence" value="ECO:0007669"/>
    <property type="project" value="TreeGrafter"/>
</dbReference>
<keyword evidence="1" id="KW-0812">Transmembrane</keyword>
<feature type="transmembrane region" description="Helical" evidence="1">
    <location>
        <begin position="913"/>
        <end position="935"/>
    </location>
</feature>
<protein>
    <submittedName>
        <fullName evidence="2">Efflux RND transporter permease subunit</fullName>
    </submittedName>
</protein>
<organism evidence="2 3">
    <name type="scientific">Neotamlana sargassicola</name>
    <dbReference type="NCBI Taxonomy" id="2883125"/>
    <lineage>
        <taxon>Bacteria</taxon>
        <taxon>Pseudomonadati</taxon>
        <taxon>Bacteroidota</taxon>
        <taxon>Flavobacteriia</taxon>
        <taxon>Flavobacteriales</taxon>
        <taxon>Flavobacteriaceae</taxon>
        <taxon>Neotamlana</taxon>
    </lineage>
</organism>
<dbReference type="Pfam" id="PF00873">
    <property type="entry name" value="ACR_tran"/>
    <property type="match status" value="1"/>
</dbReference>
<evidence type="ECO:0000313" key="3">
    <source>
        <dbReference type="Proteomes" id="UP001139286"/>
    </source>
</evidence>
<dbReference type="SUPFAM" id="SSF82866">
    <property type="entry name" value="Multidrug efflux transporter AcrB transmembrane domain"/>
    <property type="match status" value="2"/>
</dbReference>
<keyword evidence="3" id="KW-1185">Reference proteome</keyword>
<dbReference type="GO" id="GO:0005886">
    <property type="term" value="C:plasma membrane"/>
    <property type="evidence" value="ECO:0007669"/>
    <property type="project" value="TreeGrafter"/>
</dbReference>
<sequence length="1024" mass="115629">MVKFLIHKPIAVLMTTLGILILGFYSSNFIPISLMPDIDIPEITVQISDENLSARQLEDGVIKSLRNELKQVSHLKDIKSETTNGMAIVRLLFTHGTKINYSFIEVNEKIDRFMGRLPKTMKRPKVIKASATDIPVFYISATLKGNRAKRGIQNKDLYPVSQEFVDFNRFTNQVIKKRIEQVNEVAMVDISGLVASEILIIPNLDKIQSLGLTLDELESAIKRADVDIGNLSIKDSQYQYNIRLGSEVVDIRDVENLYIKKHNRVFQLKDLAQVLEHPQKRKGLVLSNGKEAITMAIIKQHDARMGDLKEKLDELLKRLRKDYKTIDFRVTRSQTKLLDYAINNLTQSLLWGVILAFSVMFLFLKNMKSPFLIAIVVPVSMVVCLLFFQLFHISINIISLSGLVLGIGLMIDNSIIVIDNITQYIEQGKSLPKACVLGTNEVFKPLLSSALTTCAVFLPLIFISGVTGALFYDQAMAVSIGLFVSLVVSLTLLPVLYYLFHKRKKVKKGRISIFLEKTNLINYNAVYEKGFRWVMRRQKIAWSIIALLGITVVGLYAVLPKTQMPEFSKTETLLKIDWNEQINADENKQRIIATLEPIKDYLKDHTALVGSQQFVLDKEALAKPSEVNLYLNCGNQKTLDKITNTLSDYLNKNYPEALYRYGEVDNIFSAIFSDDEPPLVARMRNVSGLKNRQNEQLKALWYQVNDAMDNLQLKPIVWQESMVLVADKEKLMIYDVNENQLFNKLKSAFGERQVFSITDNQDIVPIVLGGEIKPIENVLDETVVVSKDSAVIHVKEFINVMHTKDLKTIVGGTEGEYYPIALEVDPDNATDTQYQVKDIVNHNKWYEVNFSGRVFTSQAMLKELIIVLLISLLLLYFILASQFESFLLPLIVLIEVPIDLAGAFLFLKLFGMSINLMSLIGIVVMSGIIINDSILKIDTIIQLQRQGYSQIKALLVAGKRRLKPILMTSLTTILALIPLLFSSGLGAELQAPLAVSLIGGMLLGTLISLYFIPLCYYYLSKIKS</sequence>
<dbReference type="PRINTS" id="PR00702">
    <property type="entry name" value="ACRIFLAVINRP"/>
</dbReference>
<feature type="transmembrane region" description="Helical" evidence="1">
    <location>
        <begin position="886"/>
        <end position="907"/>
    </location>
</feature>
<feature type="transmembrane region" description="Helical" evidence="1">
    <location>
        <begin position="371"/>
        <end position="391"/>
    </location>
</feature>
<comment type="caution">
    <text evidence="2">The sequence shown here is derived from an EMBL/GenBank/DDBJ whole genome shotgun (WGS) entry which is preliminary data.</text>
</comment>
<reference evidence="2" key="1">
    <citation type="submission" date="2021-10" db="EMBL/GenBank/DDBJ databases">
        <title>Tamlana sargassums sp. nov., and Tamlana laminarinivorans sp. nov., two new bacteria isolated from the brown alga.</title>
        <authorList>
            <person name="Li J."/>
        </authorList>
    </citation>
    <scope>NUCLEOTIDE SEQUENCE</scope>
    <source>
        <strain evidence="2">62-3</strain>
    </source>
</reference>
<dbReference type="SUPFAM" id="SSF82714">
    <property type="entry name" value="Multidrug efflux transporter AcrB TolC docking domain, DN and DC subdomains"/>
    <property type="match status" value="1"/>
</dbReference>
<name>A0A9X1L4C5_9FLAO</name>
<feature type="transmembrane region" description="Helical" evidence="1">
    <location>
        <begin position="397"/>
        <end position="418"/>
    </location>
</feature>
<feature type="transmembrane region" description="Helical" evidence="1">
    <location>
        <begin position="478"/>
        <end position="500"/>
    </location>
</feature>
<feature type="transmembrane region" description="Helical" evidence="1">
    <location>
        <begin position="965"/>
        <end position="987"/>
    </location>
</feature>
<dbReference type="PANTHER" id="PTHR32063:SF0">
    <property type="entry name" value="SWARMING MOTILITY PROTEIN SWRC"/>
    <property type="match status" value="1"/>
</dbReference>
<feature type="transmembrane region" description="Helical" evidence="1">
    <location>
        <begin position="450"/>
        <end position="472"/>
    </location>
</feature>
<dbReference type="Gene3D" id="3.30.70.1440">
    <property type="entry name" value="Multidrug efflux transporter AcrB pore domain"/>
    <property type="match status" value="1"/>
</dbReference>
<gene>
    <name evidence="2" type="ORF">LG651_06695</name>
</gene>
<dbReference type="PANTHER" id="PTHR32063">
    <property type="match status" value="1"/>
</dbReference>
<evidence type="ECO:0000313" key="2">
    <source>
        <dbReference type="EMBL" id="MCB4807935.1"/>
    </source>
</evidence>
<feature type="transmembrane region" description="Helical" evidence="1">
    <location>
        <begin position="993"/>
        <end position="1019"/>
    </location>
</feature>
<proteinExistence type="predicted"/>
<dbReference type="EMBL" id="JAJAPX010000002">
    <property type="protein sequence ID" value="MCB4807935.1"/>
    <property type="molecule type" value="Genomic_DNA"/>
</dbReference>
<dbReference type="Gene3D" id="3.30.2090.10">
    <property type="entry name" value="Multidrug efflux transporter AcrB TolC docking domain, DN and DC subdomains"/>
    <property type="match status" value="2"/>
</dbReference>
<dbReference type="AlphaFoldDB" id="A0A9X1L4C5"/>
<feature type="transmembrane region" description="Helical" evidence="1">
    <location>
        <begin position="12"/>
        <end position="34"/>
    </location>
</feature>
<dbReference type="Gene3D" id="1.20.1640.10">
    <property type="entry name" value="Multidrug efflux transporter AcrB transmembrane domain"/>
    <property type="match status" value="2"/>
</dbReference>
<keyword evidence="1" id="KW-0472">Membrane</keyword>
<dbReference type="InterPro" id="IPR001036">
    <property type="entry name" value="Acrflvin-R"/>
</dbReference>
<dbReference type="SUPFAM" id="SSF82693">
    <property type="entry name" value="Multidrug efflux transporter AcrB pore domain, PN1, PN2, PC1 and PC2 subdomains"/>
    <property type="match status" value="2"/>
</dbReference>
<dbReference type="Gene3D" id="3.30.70.1430">
    <property type="entry name" value="Multidrug efflux transporter AcrB pore domain"/>
    <property type="match status" value="2"/>
</dbReference>
<keyword evidence="1" id="KW-1133">Transmembrane helix</keyword>
<evidence type="ECO:0000256" key="1">
    <source>
        <dbReference type="SAM" id="Phobius"/>
    </source>
</evidence>